<dbReference type="Proteomes" id="UP000270230">
    <property type="component" value="Unassembled WGS sequence"/>
</dbReference>
<evidence type="ECO:0008006" key="4">
    <source>
        <dbReference type="Google" id="ProtNLM"/>
    </source>
</evidence>
<proteinExistence type="predicted"/>
<dbReference type="Pfam" id="PF13921">
    <property type="entry name" value="Myb_DNA-bind_6"/>
    <property type="match status" value="1"/>
</dbReference>
<dbReference type="GO" id="GO:0005697">
    <property type="term" value="C:telomerase holoenzyme complex"/>
    <property type="evidence" value="ECO:0007669"/>
    <property type="project" value="TreeGrafter"/>
</dbReference>
<organism evidence="2 3">
    <name type="scientific">Hortaea werneckii</name>
    <name type="common">Black yeast</name>
    <name type="synonym">Cladosporium werneckii</name>
    <dbReference type="NCBI Taxonomy" id="91943"/>
    <lineage>
        <taxon>Eukaryota</taxon>
        <taxon>Fungi</taxon>
        <taxon>Dikarya</taxon>
        <taxon>Ascomycota</taxon>
        <taxon>Pezizomycotina</taxon>
        <taxon>Dothideomycetes</taxon>
        <taxon>Dothideomycetidae</taxon>
        <taxon>Mycosphaerellales</taxon>
        <taxon>Teratosphaeriaceae</taxon>
        <taxon>Hortaea</taxon>
    </lineage>
</organism>
<dbReference type="InterPro" id="IPR045153">
    <property type="entry name" value="Est1/Ebs1-like"/>
</dbReference>
<gene>
    <name evidence="2" type="ORF">D0865_07146</name>
</gene>
<sequence>DCYASAIDELPSRPRLPFISKILSLHSQPRKRADQSTKRKKADLRRVPQWPPSANCNMMNISSSASNEHATTQASHALDSFPVATDFQVASADCEHADGPSDDPLASHQLATGANDGNAAQAAAVNSVKCATQLDHSSAMSTTSGSETSDDSMNPRLDNLTPPESPGEADPLYTASTAYGRAPSQPTLPRAQHASSLEQKPTAKGRQSVHSPKSHLRNASSKFVERQPSPSHVTKAQQRRRREDKQQYRVKRLAEEMQLVTVSPTSRARQKGQERSEHPSNSPLKSKRSTAQPPQHAQLTQERESSRKPSSRASPVSSSLPPKAEKKRPSKDRQPSGPLQQPEALPISQDQLAAEVKGIYAGLIMVESKCINIDAAQASECPTKLAREQWQALVALHRTLLYEHYDFLMATQHPLATDELKTLPARYCMPARMWKHAIHSFLEVLRHRRPDSHEYMLAFVYLTYQMMALLLETVPSFEDTWVECLGDLARYRMAIEEDRDLYSHWAGVASSWYIKATDKHPEAGRLYHHLGILERPSLQKFACYGKSQTCVLPFPNTKDSMTLLCTPLAGDGNAARTATRSTEASLCRMFALIYLQNPPEAVDAAQKLALELLERPGGFRWKDNGVALAISSTSAFLEHGSLANPTRAAYDAAIQEHLRSTRPVNAAQSTSPDGQNDSQNPKEPAQPANQPLLTNTRDITFAVLNSALRHGVVDDILPCVHVMLVFLTSLILIKEHHNQHHTVGKLLELEGVSWGQLCLFLNTLVHLVGGVPQELISCALRGSFSLAEKSLGRSLLPEEFTMRGLVWSYFAYDSRMFDDCGDPHERFVESGRTVEARRERVLYYGLRLAFESSCITFDPTTSTFKASDTSTSNGPTSRPIVPRNAGEKHTSVVGQPGMPSPAARPKGPKLKFTAEDDALLLELRETKNLTWRQIAEFFPGRASGLPQVRYGNLLKARTTSSATATATWTDDDAVCRRHSSRKQRDAGVGDRSVRIADPDAMNWEGGS</sequence>
<feature type="compositionally biased region" description="Low complexity" evidence="1">
    <location>
        <begin position="311"/>
        <end position="322"/>
    </location>
</feature>
<dbReference type="SUPFAM" id="SSF48452">
    <property type="entry name" value="TPR-like"/>
    <property type="match status" value="1"/>
</dbReference>
<evidence type="ECO:0000313" key="3">
    <source>
        <dbReference type="Proteomes" id="UP000270230"/>
    </source>
</evidence>
<dbReference type="InterPro" id="IPR011990">
    <property type="entry name" value="TPR-like_helical_dom_sf"/>
</dbReference>
<name>A0A3M7CDU4_HORWE</name>
<dbReference type="PANTHER" id="PTHR15696">
    <property type="entry name" value="SMG-7 SUPPRESSOR WITH MORPHOLOGICAL EFFECT ON GENITALIA PROTEIN 7"/>
    <property type="match status" value="1"/>
</dbReference>
<reference evidence="2 3" key="1">
    <citation type="journal article" date="2018" name="BMC Genomics">
        <title>Genomic evidence for intraspecific hybridization in a clonal and extremely halotolerant yeast.</title>
        <authorList>
            <person name="Gostincar C."/>
            <person name="Stajich J.E."/>
            <person name="Zupancic J."/>
            <person name="Zalar P."/>
            <person name="Gunde-Cimerman N."/>
        </authorList>
    </citation>
    <scope>NUCLEOTIDE SEQUENCE [LARGE SCALE GENOMIC DNA]</scope>
    <source>
        <strain evidence="2 3">EXF-151</strain>
    </source>
</reference>
<dbReference type="PANTHER" id="PTHR15696:SF0">
    <property type="entry name" value="TELOMERASE-BINDING PROTEIN EST1A"/>
    <property type="match status" value="1"/>
</dbReference>
<dbReference type="EMBL" id="QWIN01000552">
    <property type="protein sequence ID" value="RMY50020.1"/>
    <property type="molecule type" value="Genomic_DNA"/>
</dbReference>
<feature type="region of interest" description="Disordered" evidence="1">
    <location>
        <begin position="661"/>
        <end position="691"/>
    </location>
</feature>
<dbReference type="Gene3D" id="1.25.40.10">
    <property type="entry name" value="Tetratricopeptide repeat domain"/>
    <property type="match status" value="1"/>
</dbReference>
<dbReference type="VEuPathDB" id="FungiDB:BTJ68_00535"/>
<feature type="compositionally biased region" description="Polar residues" evidence="1">
    <location>
        <begin position="279"/>
        <end position="300"/>
    </location>
</feature>
<protein>
    <recommendedName>
        <fullName evidence="4">Myb-like domain-containing protein</fullName>
    </recommendedName>
</protein>
<dbReference type="SUPFAM" id="SSF46689">
    <property type="entry name" value="Homeodomain-like"/>
    <property type="match status" value="1"/>
</dbReference>
<feature type="region of interest" description="Disordered" evidence="1">
    <location>
        <begin position="136"/>
        <end position="347"/>
    </location>
</feature>
<evidence type="ECO:0000313" key="2">
    <source>
        <dbReference type="EMBL" id="RMY50020.1"/>
    </source>
</evidence>
<comment type="caution">
    <text evidence="2">The sequence shown here is derived from an EMBL/GenBank/DDBJ whole genome shotgun (WGS) entry which is preliminary data.</text>
</comment>
<feature type="compositionally biased region" description="Polar residues" evidence="1">
    <location>
        <begin position="662"/>
        <end position="691"/>
    </location>
</feature>
<feature type="non-terminal residue" evidence="2">
    <location>
        <position position="1"/>
    </location>
</feature>
<accession>A0A3M7CDU4</accession>
<dbReference type="InterPro" id="IPR009057">
    <property type="entry name" value="Homeodomain-like_sf"/>
</dbReference>
<feature type="region of interest" description="Disordered" evidence="1">
    <location>
        <begin position="864"/>
        <end position="909"/>
    </location>
</feature>
<feature type="compositionally biased region" description="Basic and acidic residues" evidence="1">
    <location>
        <begin position="241"/>
        <end position="255"/>
    </location>
</feature>
<dbReference type="GO" id="GO:0000184">
    <property type="term" value="P:nuclear-transcribed mRNA catabolic process, nonsense-mediated decay"/>
    <property type="evidence" value="ECO:0007669"/>
    <property type="project" value="TreeGrafter"/>
</dbReference>
<evidence type="ECO:0000256" key="1">
    <source>
        <dbReference type="SAM" id="MobiDB-lite"/>
    </source>
</evidence>
<feature type="compositionally biased region" description="Polar residues" evidence="1">
    <location>
        <begin position="864"/>
        <end position="876"/>
    </location>
</feature>
<feature type="region of interest" description="Disordered" evidence="1">
    <location>
        <begin position="26"/>
        <end position="45"/>
    </location>
</feature>
<dbReference type="AlphaFoldDB" id="A0A3M7CDU4"/>
<dbReference type="OrthoDB" id="2017974at2759"/>
<dbReference type="GO" id="GO:0042162">
    <property type="term" value="F:telomeric DNA binding"/>
    <property type="evidence" value="ECO:0007669"/>
    <property type="project" value="TreeGrafter"/>
</dbReference>
<dbReference type="FunFam" id="1.25.40.10:FF:000202">
    <property type="entry name" value="Unplaced genomic scaffold supercont1.7, whole genome shotgun sequence"/>
    <property type="match status" value="1"/>
</dbReference>
<dbReference type="GO" id="GO:0070034">
    <property type="term" value="F:telomerase RNA binding"/>
    <property type="evidence" value="ECO:0007669"/>
    <property type="project" value="TreeGrafter"/>
</dbReference>